<protein>
    <submittedName>
        <fullName evidence="2">Beta-lactamase class A</fullName>
    </submittedName>
</protein>
<dbReference type="Gene3D" id="3.40.710.10">
    <property type="entry name" value="DD-peptidase/beta-lactamase superfamily"/>
    <property type="match status" value="1"/>
</dbReference>
<dbReference type="STRING" id="630515.SAMN04489812_5790"/>
<dbReference type="GO" id="GO:0046677">
    <property type="term" value="P:response to antibiotic"/>
    <property type="evidence" value="ECO:0007669"/>
    <property type="project" value="InterPro"/>
</dbReference>
<name>A0A1H2AAA3_9ACTN</name>
<evidence type="ECO:0000313" key="2">
    <source>
        <dbReference type="EMBL" id="SDT42920.1"/>
    </source>
</evidence>
<dbReference type="GO" id="GO:0008800">
    <property type="term" value="F:beta-lactamase activity"/>
    <property type="evidence" value="ECO:0007669"/>
    <property type="project" value="InterPro"/>
</dbReference>
<dbReference type="PANTHER" id="PTHR35333">
    <property type="entry name" value="BETA-LACTAMASE"/>
    <property type="match status" value="1"/>
</dbReference>
<dbReference type="GO" id="GO:0030655">
    <property type="term" value="P:beta-lactam antibiotic catabolic process"/>
    <property type="evidence" value="ECO:0007669"/>
    <property type="project" value="InterPro"/>
</dbReference>
<accession>A0A1H2AAA3</accession>
<dbReference type="InterPro" id="IPR045155">
    <property type="entry name" value="Beta-lactam_cat"/>
</dbReference>
<sequence>MTDSTDQPEPQHRTSASSLSERLDAIAQAAVDEAAGSGTAIRVSYQLASASGPIAGRAADDEHYAASTMKLPLVLAAYRGRDQGRLDLDSMLTVHNSFTSRVGSPFGVDVEDDSDHEVWDAMGSQVSLRWLCRRSIIRSSNLATNLVLEAVGFDAVAEAIAACDAGDLRVVRMINDYAAQQVGRSNVVTAAGLNAVLAALAAGTAAEPATCREVLAILADNEVTTDVTQGLPEGTWVAHKNGWVSDAVLDAALIRPGGVDDPEGEFVLSAAVSGRWPNDRSHDVIGRLAAEAWAHRTAWQADSYAADVPVGHG</sequence>
<evidence type="ECO:0000259" key="1">
    <source>
        <dbReference type="Pfam" id="PF13354"/>
    </source>
</evidence>
<reference evidence="2 3" key="1">
    <citation type="submission" date="2016-10" db="EMBL/GenBank/DDBJ databases">
        <authorList>
            <person name="de Groot N.N."/>
        </authorList>
    </citation>
    <scope>NUCLEOTIDE SEQUENCE [LARGE SCALE GENOMIC DNA]</scope>
    <source>
        <strain evidence="2 3">DSM 21800</strain>
    </source>
</reference>
<dbReference type="InterPro" id="IPR000871">
    <property type="entry name" value="Beta-lactam_class-A"/>
</dbReference>
<dbReference type="RefSeq" id="WP_157683814.1">
    <property type="nucleotide sequence ID" value="NZ_LT629772.1"/>
</dbReference>
<dbReference type="InterPro" id="IPR012338">
    <property type="entry name" value="Beta-lactam/transpept-like"/>
</dbReference>
<dbReference type="SUPFAM" id="SSF56601">
    <property type="entry name" value="beta-lactamase/transpeptidase-like"/>
    <property type="match status" value="1"/>
</dbReference>
<dbReference type="EMBL" id="LT629772">
    <property type="protein sequence ID" value="SDT42920.1"/>
    <property type="molecule type" value="Genomic_DNA"/>
</dbReference>
<dbReference type="OrthoDB" id="9775096at2"/>
<gene>
    <name evidence="2" type="ORF">SAMN04489812_5790</name>
</gene>
<keyword evidence="3" id="KW-1185">Reference proteome</keyword>
<feature type="domain" description="Beta-lactamase class A catalytic" evidence="1">
    <location>
        <begin position="52"/>
        <end position="255"/>
    </location>
</feature>
<proteinExistence type="predicted"/>
<dbReference type="PANTHER" id="PTHR35333:SF3">
    <property type="entry name" value="BETA-LACTAMASE-TYPE TRANSPEPTIDASE FOLD CONTAINING PROTEIN"/>
    <property type="match status" value="1"/>
</dbReference>
<dbReference type="Proteomes" id="UP000199103">
    <property type="component" value="Chromosome I"/>
</dbReference>
<dbReference type="AlphaFoldDB" id="A0A1H2AAA3"/>
<organism evidence="2 3">
    <name type="scientific">Microlunatus soli</name>
    <dbReference type="NCBI Taxonomy" id="630515"/>
    <lineage>
        <taxon>Bacteria</taxon>
        <taxon>Bacillati</taxon>
        <taxon>Actinomycetota</taxon>
        <taxon>Actinomycetes</taxon>
        <taxon>Propionibacteriales</taxon>
        <taxon>Propionibacteriaceae</taxon>
        <taxon>Microlunatus</taxon>
    </lineage>
</organism>
<dbReference type="Pfam" id="PF13354">
    <property type="entry name" value="Beta-lactamase2"/>
    <property type="match status" value="1"/>
</dbReference>
<evidence type="ECO:0000313" key="3">
    <source>
        <dbReference type="Proteomes" id="UP000199103"/>
    </source>
</evidence>